<organism evidence="10 11">
    <name type="scientific">Parashewanella spongiae</name>
    <dbReference type="NCBI Taxonomy" id="342950"/>
    <lineage>
        <taxon>Bacteria</taxon>
        <taxon>Pseudomonadati</taxon>
        <taxon>Pseudomonadota</taxon>
        <taxon>Gammaproteobacteria</taxon>
        <taxon>Alteromonadales</taxon>
        <taxon>Shewanellaceae</taxon>
        <taxon>Parashewanella</taxon>
    </lineage>
</organism>
<evidence type="ECO:0000256" key="2">
    <source>
        <dbReference type="ARBA" id="ARBA00004749"/>
    </source>
</evidence>
<feature type="domain" description="FAD-binding" evidence="9">
    <location>
        <begin position="23"/>
        <end position="336"/>
    </location>
</feature>
<dbReference type="EMBL" id="QYYH01000144">
    <property type="protein sequence ID" value="RJY06908.1"/>
    <property type="molecule type" value="Genomic_DNA"/>
</dbReference>
<dbReference type="Gene3D" id="3.50.50.60">
    <property type="entry name" value="FAD/NAD(P)-binding domain"/>
    <property type="match status" value="2"/>
</dbReference>
<keyword evidence="8" id="KW-1133">Transmembrane helix</keyword>
<dbReference type="InterPro" id="IPR002938">
    <property type="entry name" value="FAD-bd"/>
</dbReference>
<evidence type="ECO:0000313" key="11">
    <source>
        <dbReference type="Proteomes" id="UP000273022"/>
    </source>
</evidence>
<dbReference type="GO" id="GO:0006744">
    <property type="term" value="P:ubiquinone biosynthetic process"/>
    <property type="evidence" value="ECO:0007669"/>
    <property type="project" value="UniProtKB-UniPathway"/>
</dbReference>
<comment type="caution">
    <text evidence="10">The sequence shown here is derived from an EMBL/GenBank/DDBJ whole genome shotgun (WGS) entry which is preliminary data.</text>
</comment>
<dbReference type="InterPro" id="IPR018168">
    <property type="entry name" value="Ubi_Hdrlase_CS"/>
</dbReference>
<comment type="pathway">
    <text evidence="2">Cofactor biosynthesis; ubiquinone biosynthesis.</text>
</comment>
<dbReference type="RefSeq" id="WP_121854813.1">
    <property type="nucleotide sequence ID" value="NZ_JAKILH010000151.1"/>
</dbReference>
<dbReference type="AlphaFoldDB" id="A0A3A6U2B2"/>
<keyword evidence="5" id="KW-0274">FAD</keyword>
<dbReference type="PANTHER" id="PTHR43876:SF8">
    <property type="entry name" value="2-OCTAPRENYL-6-METHOXYPHENOL HYDROXYLASE"/>
    <property type="match status" value="1"/>
</dbReference>
<feature type="transmembrane region" description="Helical" evidence="8">
    <location>
        <begin position="20"/>
        <end position="41"/>
    </location>
</feature>
<dbReference type="Proteomes" id="UP000273022">
    <property type="component" value="Unassembled WGS sequence"/>
</dbReference>
<dbReference type="InterPro" id="IPR051205">
    <property type="entry name" value="UbiH/COQ6_monooxygenase"/>
</dbReference>
<dbReference type="NCBIfam" id="TIGR01988">
    <property type="entry name" value="Ubi-OHases"/>
    <property type="match status" value="1"/>
</dbReference>
<sequence length="422" mass="46845">MTIKPSQLKQTQQNQDKNAINHYDVVIIGGAMVGSVLALGLEQLTKRHNKTLDIAIIEAFAPSSDHPGFDARAIALAHGSIQALTQLDIWQHISELGTAIKHIHISDRGHFGMTELDANSFNIASMGEVIELNPVGYKLFKELQKSSIDIICPAKLDKIEANDEFHHVKLDSGQVLTTKLIVAADGAQSSVRMQFNLPQEEIDFKKTALIANISLQKSHKNRAWERFTNSGPLALLPMSPSNGQQRLSMVWALDPDNAELMKQATKPVFLNSLQQAFGFRAGQFIDVGERYSYPLKLTYMPRPIHHRCLFVGNAAQTLHPIAGQGFNLGLRDIMGVLDVIEHALIENLPMGNVAMTHAYLKAREKDRMNTINRVEFLVRGFSNDLWPLTLGRNLGLRLLSWLPPLKAPIASKAMGFTTDTIL</sequence>
<evidence type="ECO:0000256" key="5">
    <source>
        <dbReference type="ARBA" id="ARBA00022827"/>
    </source>
</evidence>
<evidence type="ECO:0000256" key="6">
    <source>
        <dbReference type="ARBA" id="ARBA00023002"/>
    </source>
</evidence>
<evidence type="ECO:0000256" key="1">
    <source>
        <dbReference type="ARBA" id="ARBA00001974"/>
    </source>
</evidence>
<reference evidence="10 11" key="1">
    <citation type="submission" date="2018-09" db="EMBL/GenBank/DDBJ databases">
        <title>Phylogeny of the Shewanellaceae, and recommendation for two new genera, Pseudoshewanella and Parashewanella.</title>
        <authorList>
            <person name="Wang G."/>
        </authorList>
    </citation>
    <scope>NUCLEOTIDE SEQUENCE [LARGE SCALE GENOMIC DNA]</scope>
    <source>
        <strain evidence="10 11">KCTC 22492</strain>
    </source>
</reference>
<comment type="similarity">
    <text evidence="3">Belongs to the UbiH/COQ6 family.</text>
</comment>
<comment type="cofactor">
    <cofactor evidence="1">
        <name>FAD</name>
        <dbReference type="ChEBI" id="CHEBI:57692"/>
    </cofactor>
</comment>
<evidence type="ECO:0000313" key="10">
    <source>
        <dbReference type="EMBL" id="RJY06908.1"/>
    </source>
</evidence>
<proteinExistence type="inferred from homology"/>
<dbReference type="InterPro" id="IPR011295">
    <property type="entry name" value="UbiH"/>
</dbReference>
<keyword evidence="7" id="KW-0503">Monooxygenase</keyword>
<name>A0A3A6U2B2_9GAMM</name>
<keyword evidence="6" id="KW-0560">Oxidoreductase</keyword>
<keyword evidence="4" id="KW-0285">Flavoprotein</keyword>
<dbReference type="PRINTS" id="PR00420">
    <property type="entry name" value="RNGMNOXGNASE"/>
</dbReference>
<evidence type="ECO:0000256" key="7">
    <source>
        <dbReference type="ARBA" id="ARBA00023033"/>
    </source>
</evidence>
<gene>
    <name evidence="10" type="primary">ubiH</name>
    <name evidence="10" type="ORF">D5R81_16990</name>
</gene>
<protein>
    <submittedName>
        <fullName evidence="10">2-octaprenyl-6-methoxyphenyl hydroxylase</fullName>
    </submittedName>
</protein>
<dbReference type="InterPro" id="IPR010971">
    <property type="entry name" value="UbiH/COQ6"/>
</dbReference>
<keyword evidence="8" id="KW-0472">Membrane</keyword>
<keyword evidence="11" id="KW-1185">Reference proteome</keyword>
<dbReference type="GO" id="GO:0071949">
    <property type="term" value="F:FAD binding"/>
    <property type="evidence" value="ECO:0007669"/>
    <property type="project" value="InterPro"/>
</dbReference>
<dbReference type="PANTHER" id="PTHR43876">
    <property type="entry name" value="UBIQUINONE BIOSYNTHESIS MONOOXYGENASE COQ6, MITOCHONDRIAL"/>
    <property type="match status" value="1"/>
</dbReference>
<evidence type="ECO:0000256" key="8">
    <source>
        <dbReference type="SAM" id="Phobius"/>
    </source>
</evidence>
<keyword evidence="8" id="KW-0812">Transmembrane</keyword>
<dbReference type="UniPathway" id="UPA00232"/>
<dbReference type="SUPFAM" id="SSF51905">
    <property type="entry name" value="FAD/NAD(P)-binding domain"/>
    <property type="match status" value="1"/>
</dbReference>
<evidence type="ECO:0000256" key="4">
    <source>
        <dbReference type="ARBA" id="ARBA00022630"/>
    </source>
</evidence>
<dbReference type="NCBIfam" id="TIGR01984">
    <property type="entry name" value="UbiH"/>
    <property type="match status" value="1"/>
</dbReference>
<dbReference type="NCBIfam" id="NF004356">
    <property type="entry name" value="PRK05732.1"/>
    <property type="match status" value="1"/>
</dbReference>
<dbReference type="PROSITE" id="PS01304">
    <property type="entry name" value="UBIH"/>
    <property type="match status" value="1"/>
</dbReference>
<dbReference type="Pfam" id="PF01494">
    <property type="entry name" value="FAD_binding_3"/>
    <property type="match status" value="1"/>
</dbReference>
<accession>A0A3A6U2B2</accession>
<evidence type="ECO:0000259" key="9">
    <source>
        <dbReference type="Pfam" id="PF01494"/>
    </source>
</evidence>
<dbReference type="GO" id="GO:0008681">
    <property type="term" value="F:2-octaprenyl-6-methoxyphenol hydroxylase activity"/>
    <property type="evidence" value="ECO:0007669"/>
    <property type="project" value="InterPro"/>
</dbReference>
<dbReference type="InterPro" id="IPR036188">
    <property type="entry name" value="FAD/NAD-bd_sf"/>
</dbReference>
<evidence type="ECO:0000256" key="3">
    <source>
        <dbReference type="ARBA" id="ARBA00005349"/>
    </source>
</evidence>